<gene>
    <name evidence="3" type="ORF">Sya03_25810</name>
</gene>
<evidence type="ECO:0008006" key="5">
    <source>
        <dbReference type="Google" id="ProtNLM"/>
    </source>
</evidence>
<dbReference type="InterPro" id="IPR026467">
    <property type="entry name" value="Ser/Gly_Cys_C_dom"/>
</dbReference>
<evidence type="ECO:0000256" key="2">
    <source>
        <dbReference type="SAM" id="Phobius"/>
    </source>
</evidence>
<evidence type="ECO:0000313" key="4">
    <source>
        <dbReference type="Proteomes" id="UP000652013"/>
    </source>
</evidence>
<organism evidence="3 4">
    <name type="scientific">Spirilliplanes yamanashiensis</name>
    <dbReference type="NCBI Taxonomy" id="42233"/>
    <lineage>
        <taxon>Bacteria</taxon>
        <taxon>Bacillati</taxon>
        <taxon>Actinomycetota</taxon>
        <taxon>Actinomycetes</taxon>
        <taxon>Micromonosporales</taxon>
        <taxon>Micromonosporaceae</taxon>
        <taxon>Spirilliplanes</taxon>
    </lineage>
</organism>
<evidence type="ECO:0000313" key="3">
    <source>
        <dbReference type="EMBL" id="GIJ03229.1"/>
    </source>
</evidence>
<dbReference type="NCBIfam" id="TIGR04222">
    <property type="entry name" value="near_uncomplex"/>
    <property type="match status" value="1"/>
</dbReference>
<feature type="transmembrane region" description="Helical" evidence="2">
    <location>
        <begin position="153"/>
        <end position="173"/>
    </location>
</feature>
<name>A0A8J3Y836_9ACTN</name>
<keyword evidence="2" id="KW-0812">Transmembrane</keyword>
<sequence length="304" mass="30199">MVLAATGDTWGIPGPTFITGYLVAAALLVVLATLHRTVLLGGGRDAFTAPMGPQQAAYLNGGPRLALYAALAGLRVSGAIGSEAHTGALTTTGPRPLGLTPLDNAVYDAAHRRVRTRDLGADPGVRSALDGLRAGLESAGWALTDGQRGTIRLWGVAALFLVGVGFLRLMAGLQNDRPVAFLVLALIAMVGTAVYLLTRVPVQTRAGRAAVRRLRGEQAHLAPALSPAYATYGAAGAAMGVALFGAASLWALDPAFAAQAEIQRQAAASGYSGSSGCGGGSSSSDSGGGSSCGGGGGCGGGCGG</sequence>
<dbReference type="AlphaFoldDB" id="A0A8J3Y836"/>
<keyword evidence="2" id="KW-1133">Transmembrane helix</keyword>
<dbReference type="EMBL" id="BOOY01000018">
    <property type="protein sequence ID" value="GIJ03229.1"/>
    <property type="molecule type" value="Genomic_DNA"/>
</dbReference>
<dbReference type="Proteomes" id="UP000652013">
    <property type="component" value="Unassembled WGS sequence"/>
</dbReference>
<proteinExistence type="predicted"/>
<feature type="region of interest" description="Disordered" evidence="1">
    <location>
        <begin position="284"/>
        <end position="304"/>
    </location>
</feature>
<feature type="transmembrane region" description="Helical" evidence="2">
    <location>
        <begin position="179"/>
        <end position="198"/>
    </location>
</feature>
<feature type="transmembrane region" description="Helical" evidence="2">
    <location>
        <begin position="12"/>
        <end position="34"/>
    </location>
</feature>
<comment type="caution">
    <text evidence="3">The sequence shown here is derived from an EMBL/GenBank/DDBJ whole genome shotgun (WGS) entry which is preliminary data.</text>
</comment>
<dbReference type="RefSeq" id="WP_203938500.1">
    <property type="nucleotide sequence ID" value="NZ_BAAAGJ010000005.1"/>
</dbReference>
<keyword evidence="2" id="KW-0472">Membrane</keyword>
<keyword evidence="4" id="KW-1185">Reference proteome</keyword>
<accession>A0A8J3Y836</accession>
<protein>
    <recommendedName>
        <fullName evidence="5">TIGR04222 domain-containing membrane protein</fullName>
    </recommendedName>
</protein>
<evidence type="ECO:0000256" key="1">
    <source>
        <dbReference type="SAM" id="MobiDB-lite"/>
    </source>
</evidence>
<reference evidence="3" key="1">
    <citation type="submission" date="2021-01" db="EMBL/GenBank/DDBJ databases">
        <title>Whole genome shotgun sequence of Spirilliplanes yamanashiensis NBRC 15828.</title>
        <authorList>
            <person name="Komaki H."/>
            <person name="Tamura T."/>
        </authorList>
    </citation>
    <scope>NUCLEOTIDE SEQUENCE</scope>
    <source>
        <strain evidence="3">NBRC 15828</strain>
    </source>
</reference>